<keyword evidence="3" id="KW-0418">Kinase</keyword>
<feature type="domain" description="Signal transduction histidine kinase internal region" evidence="2">
    <location>
        <begin position="159"/>
        <end position="236"/>
    </location>
</feature>
<keyword evidence="3" id="KW-0808">Transferase</keyword>
<keyword evidence="1" id="KW-0472">Membrane</keyword>
<dbReference type="GO" id="GO:0016020">
    <property type="term" value="C:membrane"/>
    <property type="evidence" value="ECO:0007669"/>
    <property type="project" value="InterPro"/>
</dbReference>
<proteinExistence type="predicted"/>
<protein>
    <submittedName>
        <fullName evidence="3">Histidine kinase</fullName>
    </submittedName>
</protein>
<feature type="transmembrane region" description="Helical" evidence="1">
    <location>
        <begin position="37"/>
        <end position="54"/>
    </location>
</feature>
<dbReference type="InterPro" id="IPR010559">
    <property type="entry name" value="Sig_transdc_His_kin_internal"/>
</dbReference>
<evidence type="ECO:0000313" key="3">
    <source>
        <dbReference type="EMBL" id="RIV17957.1"/>
    </source>
</evidence>
<dbReference type="InterPro" id="IPR050640">
    <property type="entry name" value="Bact_2-comp_sensor_kinase"/>
</dbReference>
<dbReference type="Pfam" id="PF06580">
    <property type="entry name" value="His_kinase"/>
    <property type="match status" value="1"/>
</dbReference>
<dbReference type="RefSeq" id="WP_119671456.1">
    <property type="nucleotide sequence ID" value="NZ_QXED01000014.1"/>
</dbReference>
<evidence type="ECO:0000313" key="4">
    <source>
        <dbReference type="Proteomes" id="UP000283523"/>
    </source>
</evidence>
<feature type="transmembrane region" description="Helical" evidence="1">
    <location>
        <begin position="75"/>
        <end position="95"/>
    </location>
</feature>
<feature type="transmembrane region" description="Helical" evidence="1">
    <location>
        <begin position="115"/>
        <end position="138"/>
    </location>
</feature>
<evidence type="ECO:0000256" key="1">
    <source>
        <dbReference type="SAM" id="Phobius"/>
    </source>
</evidence>
<feature type="transmembrane region" description="Helical" evidence="1">
    <location>
        <begin position="7"/>
        <end position="25"/>
    </location>
</feature>
<dbReference type="PANTHER" id="PTHR34220">
    <property type="entry name" value="SENSOR HISTIDINE KINASE YPDA"/>
    <property type="match status" value="1"/>
</dbReference>
<keyword evidence="1" id="KW-0812">Transmembrane</keyword>
<name>A0A418LXG9_9BACT</name>
<dbReference type="OrthoDB" id="927174at2"/>
<dbReference type="GO" id="GO:0000155">
    <property type="term" value="F:phosphorelay sensor kinase activity"/>
    <property type="evidence" value="ECO:0007669"/>
    <property type="project" value="InterPro"/>
</dbReference>
<accession>A0A418LXG9</accession>
<dbReference type="AlphaFoldDB" id="A0A418LXG9"/>
<dbReference type="Proteomes" id="UP000283523">
    <property type="component" value="Unassembled WGS sequence"/>
</dbReference>
<dbReference type="EMBL" id="QXED01000014">
    <property type="protein sequence ID" value="RIV17957.1"/>
    <property type="molecule type" value="Genomic_DNA"/>
</dbReference>
<gene>
    <name evidence="3" type="ORF">DYU11_30060</name>
</gene>
<comment type="caution">
    <text evidence="3">The sequence shown here is derived from an EMBL/GenBank/DDBJ whole genome shotgun (WGS) entry which is preliminary data.</text>
</comment>
<keyword evidence="1" id="KW-1133">Transmembrane helix</keyword>
<keyword evidence="4" id="KW-1185">Reference proteome</keyword>
<organism evidence="3 4">
    <name type="scientific">Fibrisoma montanum</name>
    <dbReference type="NCBI Taxonomy" id="2305895"/>
    <lineage>
        <taxon>Bacteria</taxon>
        <taxon>Pseudomonadati</taxon>
        <taxon>Bacteroidota</taxon>
        <taxon>Cytophagia</taxon>
        <taxon>Cytophagales</taxon>
        <taxon>Spirosomataceae</taxon>
        <taxon>Fibrisoma</taxon>
    </lineage>
</organism>
<sequence length="349" mass="40921">MQKLNDKWMRIVGVPLLALTGQWIMYGYTNVAYPDDWRVPFFFLLGSVMVWECNRWGIIYSRRRYPELTQTLRRVLYQLIWFVMFSSLIRIAQTFAYHQLNLFPAEDYFLFKPYFFNTLVSVVGTIQIAAVYEGIYLYQRWKMSFMETEQLKKINLQTQLDSLKTQINPHFLFNNLNSLSSLISTDARQAESFLDELSAVYRYLLQQNNRDLCPLTDEINFINAYFHLLKTRYGEAIFMETDVEPRYLSFLIPPLTLQILFENAIKHNVISVNRPLVIKLYTRAGALHVENNLQKKKSAVASNRIGLQNIVMKYKLLDQSAVEVREDNNRFLVTVPLITPVAETVLVSS</sequence>
<reference evidence="3 4" key="1">
    <citation type="submission" date="2018-08" db="EMBL/GenBank/DDBJ databases">
        <title>Fibrisoma montanum sp. nov., isolated from Danxia mountain soil.</title>
        <authorList>
            <person name="Huang Y."/>
        </authorList>
    </citation>
    <scope>NUCLEOTIDE SEQUENCE [LARGE SCALE GENOMIC DNA]</scope>
    <source>
        <strain evidence="3 4">HYT19</strain>
    </source>
</reference>
<dbReference type="PANTHER" id="PTHR34220:SF7">
    <property type="entry name" value="SENSOR HISTIDINE KINASE YPDA"/>
    <property type="match status" value="1"/>
</dbReference>
<evidence type="ECO:0000259" key="2">
    <source>
        <dbReference type="Pfam" id="PF06580"/>
    </source>
</evidence>